<evidence type="ECO:0000313" key="3">
    <source>
        <dbReference type="Proteomes" id="UP000054653"/>
    </source>
</evidence>
<keyword evidence="3" id="KW-1185">Reference proteome</keyword>
<proteinExistence type="predicted"/>
<feature type="transmembrane region" description="Helical" evidence="1">
    <location>
        <begin position="157"/>
        <end position="179"/>
    </location>
</feature>
<gene>
    <name evidence="2" type="ORF">T03_1757</name>
</gene>
<dbReference type="EMBL" id="JYDI01000012">
    <property type="protein sequence ID" value="KRY59495.1"/>
    <property type="molecule type" value="Genomic_DNA"/>
</dbReference>
<accession>A0A0V1DD91</accession>
<comment type="caution">
    <text evidence="2">The sequence shown here is derived from an EMBL/GenBank/DDBJ whole genome shotgun (WGS) entry which is preliminary data.</text>
</comment>
<dbReference type="Proteomes" id="UP000054653">
    <property type="component" value="Unassembled WGS sequence"/>
</dbReference>
<sequence length="207" mass="24192">MKTNVSQIFAKTTKTKEHEILQFSRTGPKMEENRLAQNNEILHKTCQFQRISHYNVEKFFLYQNSPTADPLQPISKWATSLSHSSFYESSSYVRIRKSMKAAKRNVSCSDFKTVRLTEAMSEEIVEMVDLRKSWDLKWRFQEGKVEKRYKIGKQWKGSAFVATTGKLYLFIQLIFLLSWHGNVKLGRKSSDVPLCANKHKRQKSQTT</sequence>
<keyword evidence="1" id="KW-1133">Transmembrane helix</keyword>
<organism evidence="2 3">
    <name type="scientific">Trichinella britovi</name>
    <name type="common">Parasitic roundworm</name>
    <dbReference type="NCBI Taxonomy" id="45882"/>
    <lineage>
        <taxon>Eukaryota</taxon>
        <taxon>Metazoa</taxon>
        <taxon>Ecdysozoa</taxon>
        <taxon>Nematoda</taxon>
        <taxon>Enoplea</taxon>
        <taxon>Dorylaimia</taxon>
        <taxon>Trichinellida</taxon>
        <taxon>Trichinellidae</taxon>
        <taxon>Trichinella</taxon>
    </lineage>
</organism>
<dbReference type="AlphaFoldDB" id="A0A0V1DD91"/>
<keyword evidence="1" id="KW-0472">Membrane</keyword>
<evidence type="ECO:0000256" key="1">
    <source>
        <dbReference type="SAM" id="Phobius"/>
    </source>
</evidence>
<keyword evidence="1" id="KW-0812">Transmembrane</keyword>
<reference evidence="2 3" key="1">
    <citation type="submission" date="2015-01" db="EMBL/GenBank/DDBJ databases">
        <title>Evolution of Trichinella species and genotypes.</title>
        <authorList>
            <person name="Korhonen P.K."/>
            <person name="Edoardo P."/>
            <person name="Giuseppe L.R."/>
            <person name="Gasser R.B."/>
        </authorList>
    </citation>
    <scope>NUCLEOTIDE SEQUENCE [LARGE SCALE GENOMIC DNA]</scope>
    <source>
        <strain evidence="2">ISS120</strain>
    </source>
</reference>
<evidence type="ECO:0000313" key="2">
    <source>
        <dbReference type="EMBL" id="KRY59495.1"/>
    </source>
</evidence>
<protein>
    <submittedName>
        <fullName evidence="2">Uncharacterized protein</fullName>
    </submittedName>
</protein>
<name>A0A0V1DD91_TRIBR</name>